<accession>A0A239C4I0</accession>
<dbReference type="RefSeq" id="WP_089275121.1">
    <property type="nucleotide sequence ID" value="NZ_FZOC01000007.1"/>
</dbReference>
<evidence type="ECO:0000256" key="3">
    <source>
        <dbReference type="SAM" id="SignalP"/>
    </source>
</evidence>
<feature type="compositionally biased region" description="Low complexity" evidence="2">
    <location>
        <begin position="209"/>
        <end position="233"/>
    </location>
</feature>
<evidence type="ECO:0000256" key="2">
    <source>
        <dbReference type="SAM" id="MobiDB-lite"/>
    </source>
</evidence>
<feature type="chain" id="PRO_5012557106" evidence="3">
    <location>
        <begin position="34"/>
        <end position="233"/>
    </location>
</feature>
<name>A0A239C4I0_9BACT</name>
<dbReference type="EMBL" id="FZOC01000007">
    <property type="protein sequence ID" value="SNS14551.1"/>
    <property type="molecule type" value="Genomic_DNA"/>
</dbReference>
<sequence length="233" mass="24605">MRAPFPLSRTAFAAALAALLAAAPLVWPGQAHALSMGGLFGSPVDAELVGRVPQAKREGINKAEFLLACAKQDQELAELKEELADRQDDLASLYAKLAKCQTRAAEIALDIAKMEAVMGSNLGKGEENRKVLDGLKSDRAENDLECRELKSKIGPATLMVRDWTNRVAAKEKAVAEFKARRPSLSGIAAPAPAPAPVVPVDDPVEIVRPQPGSAASQPEASPAVPASEADLKN</sequence>
<proteinExistence type="predicted"/>
<gene>
    <name evidence="4" type="ORF">SAMN04488503_2921</name>
</gene>
<organism evidence="4 5">
    <name type="scientific">Humidesulfovibrio mexicanus</name>
    <dbReference type="NCBI Taxonomy" id="147047"/>
    <lineage>
        <taxon>Bacteria</taxon>
        <taxon>Pseudomonadati</taxon>
        <taxon>Thermodesulfobacteriota</taxon>
        <taxon>Desulfovibrionia</taxon>
        <taxon>Desulfovibrionales</taxon>
        <taxon>Desulfovibrionaceae</taxon>
        <taxon>Humidesulfovibrio</taxon>
    </lineage>
</organism>
<evidence type="ECO:0000313" key="5">
    <source>
        <dbReference type="Proteomes" id="UP000198324"/>
    </source>
</evidence>
<keyword evidence="5" id="KW-1185">Reference proteome</keyword>
<keyword evidence="1" id="KW-0175">Coiled coil</keyword>
<feature type="signal peptide" evidence="3">
    <location>
        <begin position="1"/>
        <end position="33"/>
    </location>
</feature>
<keyword evidence="3" id="KW-0732">Signal</keyword>
<dbReference type="Proteomes" id="UP000198324">
    <property type="component" value="Unassembled WGS sequence"/>
</dbReference>
<protein>
    <submittedName>
        <fullName evidence="4">Uncharacterized protein</fullName>
    </submittedName>
</protein>
<evidence type="ECO:0000256" key="1">
    <source>
        <dbReference type="SAM" id="Coils"/>
    </source>
</evidence>
<reference evidence="4 5" key="1">
    <citation type="submission" date="2017-06" db="EMBL/GenBank/DDBJ databases">
        <authorList>
            <person name="Kim H.J."/>
            <person name="Triplett B.A."/>
        </authorList>
    </citation>
    <scope>NUCLEOTIDE SEQUENCE [LARGE SCALE GENOMIC DNA]</scope>
    <source>
        <strain evidence="4 5">DSM 13116</strain>
    </source>
</reference>
<dbReference type="AlphaFoldDB" id="A0A239C4I0"/>
<feature type="region of interest" description="Disordered" evidence="2">
    <location>
        <begin position="186"/>
        <end position="233"/>
    </location>
</feature>
<feature type="coiled-coil region" evidence="1">
    <location>
        <begin position="62"/>
        <end position="96"/>
    </location>
</feature>
<evidence type="ECO:0000313" key="4">
    <source>
        <dbReference type="EMBL" id="SNS14551.1"/>
    </source>
</evidence>